<keyword evidence="6" id="KW-0479">Metal-binding</keyword>
<evidence type="ECO:0000256" key="6">
    <source>
        <dbReference type="ARBA" id="ARBA00022723"/>
    </source>
</evidence>
<comment type="cofactor">
    <cofactor evidence="2">
        <name>Mn(2+)</name>
        <dbReference type="ChEBI" id="CHEBI:29035"/>
    </cofactor>
</comment>
<evidence type="ECO:0000256" key="8">
    <source>
        <dbReference type="ARBA" id="ARBA00022946"/>
    </source>
</evidence>
<dbReference type="SUPFAM" id="SSF51306">
    <property type="entry name" value="LexA/Signal peptidase"/>
    <property type="match status" value="1"/>
</dbReference>
<evidence type="ECO:0000313" key="14">
    <source>
        <dbReference type="EMBL" id="KAJ4331705.1"/>
    </source>
</evidence>
<keyword evidence="10" id="KW-0520">NAD</keyword>
<dbReference type="Pfam" id="PF10502">
    <property type="entry name" value="Peptidase_S26"/>
    <property type="match status" value="1"/>
</dbReference>
<comment type="caution">
    <text evidence="14">The sequence shown here is derived from an EMBL/GenBank/DDBJ whole genome shotgun (WGS) entry which is preliminary data.</text>
</comment>
<dbReference type="EC" id="3.4.21.-" evidence="12"/>
<dbReference type="Proteomes" id="UP001140562">
    <property type="component" value="Unassembled WGS sequence"/>
</dbReference>
<evidence type="ECO:0000256" key="5">
    <source>
        <dbReference type="ARBA" id="ARBA00011567"/>
    </source>
</evidence>
<keyword evidence="7" id="KW-0460">Magnesium</keyword>
<keyword evidence="9 14" id="KW-0560">Oxidoreductase</keyword>
<dbReference type="PRINTS" id="PR00727">
    <property type="entry name" value="LEADERPTASE"/>
</dbReference>
<evidence type="ECO:0000256" key="11">
    <source>
        <dbReference type="PIRSR" id="PIRSR600223-1"/>
    </source>
</evidence>
<comment type="subcellular location">
    <subcellularLocation>
        <location evidence="12">Mitochondrion inner membrane</location>
    </subcellularLocation>
</comment>
<dbReference type="PANTHER" id="PTHR11835">
    <property type="entry name" value="DECARBOXYLATING DEHYDROGENASES-ISOCITRATE, ISOPROPYLMALATE, TARTRATE"/>
    <property type="match status" value="1"/>
</dbReference>
<dbReference type="Gene3D" id="2.10.109.10">
    <property type="entry name" value="Umud Fragment, subunit A"/>
    <property type="match status" value="1"/>
</dbReference>
<dbReference type="InterPro" id="IPR036286">
    <property type="entry name" value="LexA/Signal_pep-like_sf"/>
</dbReference>
<dbReference type="GO" id="GO:0000287">
    <property type="term" value="F:magnesium ion binding"/>
    <property type="evidence" value="ECO:0007669"/>
    <property type="project" value="InterPro"/>
</dbReference>
<keyword evidence="12" id="KW-0472">Membrane</keyword>
<dbReference type="FunFam" id="3.40.718.10:FF:000003">
    <property type="entry name" value="Isocitrate dehydrogenase [NAD] subunit, mitochondrial"/>
    <property type="match status" value="1"/>
</dbReference>
<sequence length="613" mass="67843">MLAARSFAAPARQCLRQARPAFAQSAFRTYASAPSEVAKFKGTKGNDGKYTVSFIEGDGIGPEIAQSVKDIYSAANVPIKWETCDVTPRLNPDGKTVIPDESIESINRNYVALKGPLATPIGKGHVSLNLTLRRTFNLFANVRPCRSIEGFKTPYDNVDTVLIRENTEGEYSGIEHVVVDGVVQSIKLITREASERVLRYAFQHARDIGRKKVRAVHKATIMKMSDGLFLSTARELAKEYPDIEFDAELLDNTCLKMVTDPLPYNDKVLVMPNLYGDILSDMCAGLIGGLGLTPSGNIGDECSIFEAVHGSAPDIAGKQLANPTALLLSSIMMLRHMGLNSEAANIEQAIMKTIAAGKYITGDLGGKAKTYDWTQNPSLRRTARILAWSTNVIAGLCAITFVRDNLIRIDVIRGSSMSPTLSPIVHETGVEDWVVIAPVRERPPKMQYQDGRAFVEEQEQKEGEGVRRGDVVTFWKPHRPEEISIKRVVALPGDVVFPKRGYALDPEIVRARRAHTLDGLPEVDEDAVGGSLEELELGRVVVPFGHVWVEGDNWRNSYDSRDFGPVAKGLIEGRAVKIWRGWFDWRDVGDEREKRGRSRIMKGRGEVPKVFLE</sequence>
<keyword evidence="12" id="KW-0645">Protease</keyword>
<evidence type="ECO:0000256" key="12">
    <source>
        <dbReference type="RuleBase" id="RU362041"/>
    </source>
</evidence>
<dbReference type="EMBL" id="JAPEUV010000140">
    <property type="protein sequence ID" value="KAJ4331705.1"/>
    <property type="molecule type" value="Genomic_DNA"/>
</dbReference>
<dbReference type="InterPro" id="IPR019818">
    <property type="entry name" value="IsoCit/isopropylmalate_DH_CS"/>
</dbReference>
<dbReference type="InterPro" id="IPR004434">
    <property type="entry name" value="Isocitrate_DH_NAD"/>
</dbReference>
<evidence type="ECO:0000256" key="4">
    <source>
        <dbReference type="ARBA" id="ARBA00007769"/>
    </source>
</evidence>
<evidence type="ECO:0000256" key="2">
    <source>
        <dbReference type="ARBA" id="ARBA00001936"/>
    </source>
</evidence>
<dbReference type="GO" id="GO:0004449">
    <property type="term" value="F:isocitrate dehydrogenase (NAD+) activity"/>
    <property type="evidence" value="ECO:0007669"/>
    <property type="project" value="UniProtKB-EC"/>
</dbReference>
<evidence type="ECO:0000313" key="15">
    <source>
        <dbReference type="Proteomes" id="UP001140562"/>
    </source>
</evidence>
<evidence type="ECO:0000256" key="1">
    <source>
        <dbReference type="ARBA" id="ARBA00000837"/>
    </source>
</evidence>
<evidence type="ECO:0000256" key="9">
    <source>
        <dbReference type="ARBA" id="ARBA00023002"/>
    </source>
</evidence>
<dbReference type="Gene3D" id="3.40.718.10">
    <property type="entry name" value="Isopropylmalate Dehydrogenase"/>
    <property type="match status" value="1"/>
</dbReference>
<dbReference type="GO" id="GO:0005743">
    <property type="term" value="C:mitochondrial inner membrane"/>
    <property type="evidence" value="ECO:0007669"/>
    <property type="project" value="UniProtKB-SubCell"/>
</dbReference>
<dbReference type="PROSITE" id="PS00470">
    <property type="entry name" value="IDH_IMDH"/>
    <property type="match status" value="1"/>
</dbReference>
<gene>
    <name evidence="14" type="primary">IDH2</name>
    <name evidence="14" type="ORF">N0V87_008934</name>
</gene>
<dbReference type="PANTHER" id="PTHR11835:SF34">
    <property type="entry name" value="ISOCITRATE DEHYDROGENASE [NAD] SUBUNIT ALPHA, MITOCHONDRIAL"/>
    <property type="match status" value="1"/>
</dbReference>
<keyword evidence="8" id="KW-0809">Transit peptide</keyword>
<comment type="similarity">
    <text evidence="12">Belongs to the peptidase S26 family.</text>
</comment>
<dbReference type="GO" id="GO:0051287">
    <property type="term" value="F:NAD binding"/>
    <property type="evidence" value="ECO:0007669"/>
    <property type="project" value="InterPro"/>
</dbReference>
<organism evidence="14 15">
    <name type="scientific">Didymella glomerata</name>
    <dbReference type="NCBI Taxonomy" id="749621"/>
    <lineage>
        <taxon>Eukaryota</taxon>
        <taxon>Fungi</taxon>
        <taxon>Dikarya</taxon>
        <taxon>Ascomycota</taxon>
        <taxon>Pezizomycotina</taxon>
        <taxon>Dothideomycetes</taxon>
        <taxon>Pleosporomycetidae</taxon>
        <taxon>Pleosporales</taxon>
        <taxon>Pleosporineae</taxon>
        <taxon>Didymellaceae</taxon>
        <taxon>Didymella</taxon>
    </lineage>
</organism>
<dbReference type="CDD" id="cd06530">
    <property type="entry name" value="S26_SPase_I"/>
    <property type="match status" value="1"/>
</dbReference>
<proteinExistence type="inferred from homology"/>
<dbReference type="AlphaFoldDB" id="A0A9W8WSI4"/>
<dbReference type="OrthoDB" id="10261637at2759"/>
<accession>A0A9W8WSI4</accession>
<keyword evidence="15" id="KW-1185">Reference proteome</keyword>
<name>A0A9W8WSI4_9PLEO</name>
<comment type="subunit">
    <text evidence="5">Octamer of two non-identical subunits IDH1 and IDH2.</text>
</comment>
<comment type="similarity">
    <text evidence="4">Belongs to the isocitrate and isopropylmalate dehydrogenases family.</text>
</comment>
<dbReference type="InterPro" id="IPR000223">
    <property type="entry name" value="Pept_S26A_signal_pept_1"/>
</dbReference>
<dbReference type="InterPro" id="IPR019533">
    <property type="entry name" value="Peptidase_S26"/>
</dbReference>
<comment type="cofactor">
    <cofactor evidence="3">
        <name>Mg(2+)</name>
        <dbReference type="ChEBI" id="CHEBI:18420"/>
    </cofactor>
</comment>
<dbReference type="NCBIfam" id="TIGR00175">
    <property type="entry name" value="mito_nad_idh"/>
    <property type="match status" value="1"/>
</dbReference>
<keyword evidence="12" id="KW-0378">Hydrolase</keyword>
<dbReference type="GO" id="GO:0006099">
    <property type="term" value="P:tricarboxylic acid cycle"/>
    <property type="evidence" value="ECO:0007669"/>
    <property type="project" value="InterPro"/>
</dbReference>
<keyword evidence="12" id="KW-0999">Mitochondrion inner membrane</keyword>
<evidence type="ECO:0000259" key="13">
    <source>
        <dbReference type="SMART" id="SM01329"/>
    </source>
</evidence>
<dbReference type="NCBIfam" id="TIGR02227">
    <property type="entry name" value="sigpep_I_bact"/>
    <property type="match status" value="1"/>
</dbReference>
<evidence type="ECO:0000256" key="3">
    <source>
        <dbReference type="ARBA" id="ARBA00001946"/>
    </source>
</evidence>
<keyword evidence="12" id="KW-0496">Mitochondrion</keyword>
<feature type="active site" evidence="11">
    <location>
        <position position="416"/>
    </location>
</feature>
<dbReference type="GO" id="GO:0006465">
    <property type="term" value="P:signal peptide processing"/>
    <property type="evidence" value="ECO:0007669"/>
    <property type="project" value="InterPro"/>
</dbReference>
<dbReference type="GO" id="GO:0006102">
    <property type="term" value="P:isocitrate metabolic process"/>
    <property type="evidence" value="ECO:0007669"/>
    <property type="project" value="TreeGrafter"/>
</dbReference>
<comment type="catalytic activity">
    <reaction evidence="1">
        <text>D-threo-isocitrate + NAD(+) = 2-oxoglutarate + CO2 + NADH</text>
        <dbReference type="Rhea" id="RHEA:23632"/>
        <dbReference type="ChEBI" id="CHEBI:15562"/>
        <dbReference type="ChEBI" id="CHEBI:16526"/>
        <dbReference type="ChEBI" id="CHEBI:16810"/>
        <dbReference type="ChEBI" id="CHEBI:57540"/>
        <dbReference type="ChEBI" id="CHEBI:57945"/>
        <dbReference type="EC" id="1.1.1.41"/>
    </reaction>
</comment>
<evidence type="ECO:0000256" key="7">
    <source>
        <dbReference type="ARBA" id="ARBA00022842"/>
    </source>
</evidence>
<reference evidence="14" key="1">
    <citation type="submission" date="2022-10" db="EMBL/GenBank/DDBJ databases">
        <title>Tapping the CABI collections for fungal endophytes: first genome assemblies for Collariella, Neodidymelliopsis, Ascochyta clinopodiicola, Didymella pomorum, Didymosphaeria variabile, Neocosmospora piperis and Neocucurbitaria cava.</title>
        <authorList>
            <person name="Hill R."/>
        </authorList>
    </citation>
    <scope>NUCLEOTIDE SEQUENCE</scope>
    <source>
        <strain evidence="14">IMI 360193</strain>
    </source>
</reference>
<dbReference type="SUPFAM" id="SSF53659">
    <property type="entry name" value="Isocitrate/Isopropylmalate dehydrogenase-like"/>
    <property type="match status" value="1"/>
</dbReference>
<evidence type="ECO:0000256" key="10">
    <source>
        <dbReference type="ARBA" id="ARBA00023027"/>
    </source>
</evidence>
<dbReference type="GO" id="GO:0004252">
    <property type="term" value="F:serine-type endopeptidase activity"/>
    <property type="evidence" value="ECO:0007669"/>
    <property type="project" value="InterPro"/>
</dbReference>
<protein>
    <recommendedName>
        <fullName evidence="12">Mitochondrial inner membrane protease subunit</fullName>
        <ecNumber evidence="12">3.4.21.-</ecNumber>
    </recommendedName>
</protein>
<dbReference type="SMART" id="SM01329">
    <property type="entry name" value="Iso_dh"/>
    <property type="match status" value="1"/>
</dbReference>
<dbReference type="InterPro" id="IPR024084">
    <property type="entry name" value="IsoPropMal-DH-like_dom"/>
</dbReference>
<dbReference type="Pfam" id="PF00180">
    <property type="entry name" value="Iso_dh"/>
    <property type="match status" value="1"/>
</dbReference>
<feature type="active site" evidence="11">
    <location>
        <position position="486"/>
    </location>
</feature>
<feature type="domain" description="Isopropylmalate dehydrogenase-like" evidence="13">
    <location>
        <begin position="51"/>
        <end position="377"/>
    </location>
</feature>